<dbReference type="EMBL" id="GG687161">
    <property type="protein sequence ID" value="EEQ97473.1"/>
    <property type="molecule type" value="Genomic_DNA"/>
</dbReference>
<evidence type="ECO:0000313" key="2">
    <source>
        <dbReference type="Proteomes" id="UP000007800"/>
    </source>
</evidence>
<name>C5M0W5_PERM5</name>
<evidence type="ECO:0000313" key="1">
    <source>
        <dbReference type="EMBL" id="EEQ97473.1"/>
    </source>
</evidence>
<organism evidence="2">
    <name type="scientific">Perkinsus marinus (strain ATCC 50983 / TXsc)</name>
    <dbReference type="NCBI Taxonomy" id="423536"/>
    <lineage>
        <taxon>Eukaryota</taxon>
        <taxon>Sar</taxon>
        <taxon>Alveolata</taxon>
        <taxon>Perkinsozoa</taxon>
        <taxon>Perkinsea</taxon>
        <taxon>Perkinsida</taxon>
        <taxon>Perkinsidae</taxon>
        <taxon>Perkinsus</taxon>
    </lineage>
</organism>
<proteinExistence type="predicted"/>
<dbReference type="Proteomes" id="UP000007800">
    <property type="component" value="Unassembled WGS sequence"/>
</dbReference>
<dbReference type="GeneID" id="9055029"/>
<gene>
    <name evidence="1" type="ORF">Pmar_PMAR029196</name>
</gene>
<dbReference type="RefSeq" id="XP_002764756.1">
    <property type="nucleotide sequence ID" value="XM_002764710.1"/>
</dbReference>
<keyword evidence="2" id="KW-1185">Reference proteome</keyword>
<dbReference type="InParanoid" id="C5M0W5"/>
<sequence>MATTNWGQVYGYGPLIHSDDMLSFCQAHGEFPASRTQVGLPKVLLVLGVPSPREALGGEPQRETIM</sequence>
<dbReference type="AlphaFoldDB" id="C5M0W5"/>
<reference evidence="1 2" key="1">
    <citation type="submission" date="2008-07" db="EMBL/GenBank/DDBJ databases">
        <authorList>
            <person name="El-Sayed N."/>
            <person name="Caler E."/>
            <person name="Inman J."/>
            <person name="Amedeo P."/>
            <person name="Hass B."/>
            <person name="Wortman J."/>
        </authorList>
    </citation>
    <scope>NUCLEOTIDE SEQUENCE [LARGE SCALE GENOMIC DNA]</scope>
    <source>
        <strain evidence="2">ATCC 50983 / TXsc</strain>
    </source>
</reference>
<accession>C5M0W5</accession>
<protein>
    <submittedName>
        <fullName evidence="1">Uncharacterized protein</fullName>
    </submittedName>
</protein>